<comment type="caution">
    <text evidence="1">The sequence shown here is derived from an EMBL/GenBank/DDBJ whole genome shotgun (WGS) entry which is preliminary data.</text>
</comment>
<dbReference type="InterPro" id="IPR025680">
    <property type="entry name" value="DddI"/>
</dbReference>
<sequence>MPIETMHAAVRECVTTRQRPTCVQWVAAPP</sequence>
<reference evidence="1 2" key="1">
    <citation type="journal article" date="2015" name="Antonie Van Leeuwenhoek">
        <title>Prauserella endophytica sp. nov., an endophytic actinobacterium isolated from Tamarix taklamakanensis.</title>
        <authorList>
            <person name="Liu J.M."/>
            <person name="Habden X."/>
            <person name="Guo L."/>
            <person name="Tuo L."/>
            <person name="Jiang Z.K."/>
            <person name="Liu S.W."/>
            <person name="Liu X.F."/>
            <person name="Chen L."/>
            <person name="Li R.F."/>
            <person name="Zhang Y.Q."/>
            <person name="Sun C.H."/>
        </authorList>
    </citation>
    <scope>NUCLEOTIDE SEQUENCE [LARGE SCALE GENOMIC DNA]</scope>
    <source>
        <strain evidence="1 2">CGMCC 4.7182</strain>
    </source>
</reference>
<dbReference type="Pfam" id="PF14430">
    <property type="entry name" value="Imm1"/>
    <property type="match status" value="1"/>
</dbReference>
<proteinExistence type="predicted"/>
<keyword evidence="2" id="KW-1185">Reference proteome</keyword>
<protein>
    <submittedName>
        <fullName evidence="1">Uncharacterized protein</fullName>
    </submittedName>
</protein>
<name>A0ABY2RSB7_9PSEU</name>
<gene>
    <name evidence="1" type="ORF">FCN18_38285</name>
</gene>
<evidence type="ECO:0000313" key="1">
    <source>
        <dbReference type="EMBL" id="TKG58266.1"/>
    </source>
</evidence>
<organism evidence="1 2">
    <name type="scientific">Prauserella endophytica</name>
    <dbReference type="NCBI Taxonomy" id="1592324"/>
    <lineage>
        <taxon>Bacteria</taxon>
        <taxon>Bacillati</taxon>
        <taxon>Actinomycetota</taxon>
        <taxon>Actinomycetes</taxon>
        <taxon>Pseudonocardiales</taxon>
        <taxon>Pseudonocardiaceae</taxon>
        <taxon>Prauserella</taxon>
        <taxon>Prauserella coralliicola group</taxon>
    </lineage>
</organism>
<accession>A0ABY2RSB7</accession>
<evidence type="ECO:0000313" key="2">
    <source>
        <dbReference type="Proteomes" id="UP000309992"/>
    </source>
</evidence>
<dbReference type="EMBL" id="SWMS01000056">
    <property type="protein sequence ID" value="TKG58266.1"/>
    <property type="molecule type" value="Genomic_DNA"/>
</dbReference>
<dbReference type="Proteomes" id="UP000309992">
    <property type="component" value="Unassembled WGS sequence"/>
</dbReference>